<evidence type="ECO:0000313" key="10">
    <source>
        <dbReference type="EMBL" id="SAY95182.1"/>
    </source>
</evidence>
<organism evidence="4 11">
    <name type="scientific">Enterococcus faecium</name>
    <name type="common">Streptococcus faecium</name>
    <dbReference type="NCBI Taxonomy" id="1352"/>
    <lineage>
        <taxon>Bacteria</taxon>
        <taxon>Bacillati</taxon>
        <taxon>Bacillota</taxon>
        <taxon>Bacilli</taxon>
        <taxon>Lactobacillales</taxon>
        <taxon>Enterococcaceae</taxon>
        <taxon>Enterococcus</taxon>
    </lineage>
</organism>
<evidence type="ECO:0000313" key="3">
    <source>
        <dbReference type="EMBL" id="KAB7578089.1"/>
    </source>
</evidence>
<accession>A0A132P474</accession>
<dbReference type="Pfam" id="PF08951">
    <property type="entry name" value="EntA_Immun"/>
    <property type="match status" value="1"/>
</dbReference>
<dbReference type="Proteomes" id="UP000289562">
    <property type="component" value="Unassembled WGS sequence"/>
</dbReference>
<reference evidence="3 18" key="8">
    <citation type="submission" date="2019-10" db="EMBL/GenBank/DDBJ databases">
        <title>Evolutionary dynamics of vancomycin-resistant Enterococcus faecium during gastrointestinal tract colonization and bloodstream infection in immunocompromised pediatric patients.</title>
        <authorList>
            <person name="Chilambi G.S."/>
            <person name="Nordstrom H.R."/>
            <person name="Evans D.R."/>
            <person name="Ferrolino J."/>
            <person name="Hayden R.T."/>
            <person name="Maron G.M."/>
            <person name="Vo A.N."/>
            <person name="Gilmore M.S."/>
            <person name="Wolf J."/>
            <person name="Rosch J.W."/>
            <person name="Van Tyne D."/>
        </authorList>
    </citation>
    <scope>NUCLEOTIDE SEQUENCE [LARGE SCALE GENOMIC DNA]</scope>
    <source>
        <strain evidence="3 18">VRECG27</strain>
    </source>
</reference>
<reference evidence="7 13" key="3">
    <citation type="submission" date="2017-02" db="EMBL/GenBank/DDBJ databases">
        <title>Clonality and virulence of isolates of VRE in Hematopoietic Stem Cell Transplanted (HSCT) patients.</title>
        <authorList>
            <person name="Marchi A.P."/>
            <person name="Martins R.C."/>
            <person name="Marie S.K."/>
            <person name="Levin A.S."/>
            <person name="Costa S.F."/>
        </authorList>
    </citation>
    <scope>NUCLEOTIDE SEQUENCE [LARGE SCALE GENOMIC DNA]</scope>
    <source>
        <strain evidence="7 13">LIM1759</strain>
    </source>
</reference>
<dbReference type="Proteomes" id="UP000249070">
    <property type="component" value="Unassembled WGS sequence"/>
</dbReference>
<reference evidence="10 12" key="2">
    <citation type="submission" date="2016-04" db="EMBL/GenBank/DDBJ databases">
        <authorList>
            <person name="Millard A."/>
        </authorList>
    </citation>
    <scope>NUCLEOTIDE SEQUENCE [LARGE SCALE GENOMIC DNA]</scope>
    <source>
        <strain evidence="10">Isolate 22</strain>
    </source>
</reference>
<reference evidence="8 14" key="5">
    <citation type="submission" date="2018-05" db="EMBL/GenBank/DDBJ databases">
        <title>Vancomycin-resistant Enterococcus faecium strain from Chelyabinsk, Russia.</title>
        <authorList>
            <person name="Gostev V."/>
            <person name="Goncharov A."/>
            <person name="Kolodzhieva V."/>
            <person name="Suvorov A."/>
            <person name="Sidorenko S."/>
            <person name="Zueva L."/>
        </authorList>
    </citation>
    <scope>NUCLEOTIDE SEQUENCE [LARGE SCALE GENOMIC DNA]</scope>
    <source>
        <strain evidence="8 14">20</strain>
    </source>
</reference>
<reference evidence="1 15" key="7">
    <citation type="submission" date="2018-10" db="EMBL/GenBank/DDBJ databases">
        <title>Escaping from acidified nitrite in gastric host defense: Transcriptomic basis for resistance to free nitrous acid in Enterococcus faecalis.</title>
        <authorList>
            <person name="Yu Z."/>
            <person name="Shi D."/>
            <person name="Liu W."/>
            <person name="Meng F."/>
        </authorList>
    </citation>
    <scope>NUCLEOTIDE SEQUENCE [LARGE SCALE GENOMIC DNA]</scope>
    <source>
        <strain evidence="1 15">JE1</strain>
    </source>
</reference>
<dbReference type="RefSeq" id="WP_002289237.1">
    <property type="nucleotide sequence ID" value="NZ_AP019394.1"/>
</dbReference>
<sequence length="99" mass="11266">MSKSEEIENMVLKLYDLVLNPEIKEKERILLIDAKTGLEKGQYYPKVINNLERSLRPLAIRGELSKPVSPFYMEISTIGKFEKELGRGMASAPITFGHL</sequence>
<evidence type="ECO:0000313" key="11">
    <source>
        <dbReference type="Proteomes" id="UP000070452"/>
    </source>
</evidence>
<evidence type="ECO:0000313" key="5">
    <source>
        <dbReference type="EMBL" id="MBX4222269.1"/>
    </source>
</evidence>
<dbReference type="Proteomes" id="UP000070452">
    <property type="component" value="Unassembled WGS sequence"/>
</dbReference>
<dbReference type="Proteomes" id="UP000469871">
    <property type="component" value="Unassembled WGS sequence"/>
</dbReference>
<evidence type="ECO:0000313" key="17">
    <source>
        <dbReference type="Proteomes" id="UP000448762"/>
    </source>
</evidence>
<dbReference type="EMBL" id="JAIFOC010000038">
    <property type="protein sequence ID" value="MBX4222269.1"/>
    <property type="molecule type" value="Genomic_DNA"/>
</dbReference>
<dbReference type="PATRIC" id="fig|1352.1358.peg.879"/>
<dbReference type="EMBL" id="FKLM01000011">
    <property type="protein sequence ID" value="SAY95182.1"/>
    <property type="molecule type" value="Genomic_DNA"/>
</dbReference>
<evidence type="ECO:0000313" key="9">
    <source>
        <dbReference type="EMBL" id="RXU89505.1"/>
    </source>
</evidence>
<evidence type="ECO:0000313" key="8">
    <source>
        <dbReference type="EMBL" id="PZM55817.1"/>
    </source>
</evidence>
<dbReference type="Proteomes" id="UP000191171">
    <property type="component" value="Unassembled WGS sequence"/>
</dbReference>
<dbReference type="Proteomes" id="UP000183509">
    <property type="component" value="Unassembled WGS sequence"/>
</dbReference>
<protein>
    <submittedName>
        <fullName evidence="1">Bacteriocin immunity protein</fullName>
    </submittedName>
    <submittedName>
        <fullName evidence="10">Enterocin A Immunity</fullName>
    </submittedName>
    <submittedName>
        <fullName evidence="4">Peptide methionine sulfoxide reductase</fullName>
    </submittedName>
</protein>
<reference evidence="5" key="9">
    <citation type="journal article" date="2022" name="J. Anim. Sci.">
        <title>Whole genome sequence analyses-based assessment of virulence potential and antimicrobial susceptibilities and resistance of Enterococcus faecium strains isolated from commercial swine and cattle probiotic products.</title>
        <authorList>
            <person name="Shridhar P.B."/>
            <person name="Amachawadi R.G."/>
            <person name="Tokach M."/>
            <person name="Patel I."/>
            <person name="Gangiredla J."/>
            <person name="Mammel M."/>
            <person name="Nagaraja T.G."/>
        </authorList>
    </citation>
    <scope>NUCLEOTIDE SEQUENCE</scope>
    <source>
        <strain evidence="5">EF215</strain>
    </source>
</reference>
<dbReference type="OMA" id="FDREVMM"/>
<evidence type="ECO:0000313" key="14">
    <source>
        <dbReference type="Proteomes" id="UP000249070"/>
    </source>
</evidence>
<name>A0A132P474_ENTFC</name>
<dbReference type="EMBL" id="QHGU01000029">
    <property type="protein sequence ID" value="PZM55817.1"/>
    <property type="molecule type" value="Genomic_DNA"/>
</dbReference>
<evidence type="ECO:0000313" key="1">
    <source>
        <dbReference type="EMBL" id="AYM73773.1"/>
    </source>
</evidence>
<reference evidence="9 16" key="4">
    <citation type="submission" date="2017-12" db="EMBL/GenBank/DDBJ databases">
        <title>A pool of 800 enterococci isolated from chicken carcass rinse samples from New Zealand.</title>
        <authorList>
            <person name="Zhang J."/>
            <person name="Rogers L."/>
            <person name="Midwinter A."/>
            <person name="French N."/>
        </authorList>
    </citation>
    <scope>NUCLEOTIDE SEQUENCE [LARGE SCALE GENOMIC DNA]</scope>
    <source>
        <strain evidence="9 16">EN697</strain>
    </source>
</reference>
<dbReference type="Proteomes" id="UP001139644">
    <property type="component" value="Unassembled WGS sequence"/>
</dbReference>
<dbReference type="EMBL" id="JARPTX010000012">
    <property type="protein sequence ID" value="MDT2369505.1"/>
    <property type="molecule type" value="Genomic_DNA"/>
</dbReference>
<dbReference type="Proteomes" id="UP000448762">
    <property type="component" value="Unassembled WGS sequence"/>
</dbReference>
<evidence type="ECO:0000313" key="13">
    <source>
        <dbReference type="Proteomes" id="UP000191171"/>
    </source>
</evidence>
<evidence type="ECO:0000313" key="18">
    <source>
        <dbReference type="Proteomes" id="UP000469871"/>
    </source>
</evidence>
<dbReference type="CDD" id="cd21059">
    <property type="entry name" value="LciA-like"/>
    <property type="match status" value="1"/>
</dbReference>
<evidence type="ECO:0000313" key="7">
    <source>
        <dbReference type="EMBL" id="OOL83652.1"/>
    </source>
</evidence>
<dbReference type="EMBL" id="WEFP01000001">
    <property type="protein sequence ID" value="KAB7578089.1"/>
    <property type="molecule type" value="Genomic_DNA"/>
</dbReference>
<evidence type="ECO:0000313" key="2">
    <source>
        <dbReference type="EMBL" id="KAA0691067.1"/>
    </source>
</evidence>
<gene>
    <name evidence="4" type="ORF">AWT83_00755</name>
    <name evidence="7" type="ORF">B1P95_02885</name>
    <name evidence="9" type="ORF">CYQ77_05455</name>
    <name evidence="1" type="ORF">D9Z05_11160</name>
    <name evidence="8" type="ORF">DKP91_07485</name>
    <name evidence="10" type="ORF">DTPHA_600989</name>
    <name evidence="2" type="ORF">DTX73_06025</name>
    <name evidence="3" type="ORF">GBM73_12660</name>
    <name evidence="5" type="ORF">KYX88_05340</name>
    <name evidence="6" type="ORF">P6Z85_04940</name>
</gene>
<dbReference type="EMBL" id="QOVC01000004">
    <property type="protein sequence ID" value="KAA0691067.1"/>
    <property type="molecule type" value="Genomic_DNA"/>
</dbReference>
<dbReference type="EMBL" id="LRHK01000001">
    <property type="protein sequence ID" value="KWX17106.1"/>
    <property type="molecule type" value="Genomic_DNA"/>
</dbReference>
<evidence type="ECO:0000313" key="16">
    <source>
        <dbReference type="Proteomes" id="UP000289562"/>
    </source>
</evidence>
<evidence type="ECO:0000313" key="4">
    <source>
        <dbReference type="EMBL" id="KWX17106.1"/>
    </source>
</evidence>
<reference evidence="6" key="10">
    <citation type="submission" date="2023-03" db="EMBL/GenBank/DDBJ databases">
        <authorList>
            <person name="Shen W."/>
            <person name="Cai J."/>
        </authorList>
    </citation>
    <scope>NUCLEOTIDE SEQUENCE</scope>
    <source>
        <strain evidence="6">B1010-2</strain>
    </source>
</reference>
<evidence type="ECO:0000313" key="15">
    <source>
        <dbReference type="Proteomes" id="UP000275747"/>
    </source>
</evidence>
<dbReference type="GeneID" id="66455090"/>
<dbReference type="GO" id="GO:0030153">
    <property type="term" value="P:bacteriocin immunity"/>
    <property type="evidence" value="ECO:0007669"/>
    <property type="project" value="InterPro"/>
</dbReference>
<dbReference type="EMBL" id="PJVH01000013">
    <property type="protein sequence ID" value="RXU89505.1"/>
    <property type="molecule type" value="Genomic_DNA"/>
</dbReference>
<dbReference type="EMBL" id="CP033041">
    <property type="protein sequence ID" value="AYM73773.1"/>
    <property type="molecule type" value="Genomic_DNA"/>
</dbReference>
<evidence type="ECO:0000313" key="12">
    <source>
        <dbReference type="Proteomes" id="UP000183509"/>
    </source>
</evidence>
<proteinExistence type="predicted"/>
<dbReference type="InterPro" id="IPR015046">
    <property type="entry name" value="LciA_Immunity-like"/>
</dbReference>
<reference evidence="2 17" key="6">
    <citation type="submission" date="2018-07" db="EMBL/GenBank/DDBJ databases">
        <title>High quality draft genome sequencing of Enterococcus faecium exhibiting probiotic potential isolated from mucus of freshwater fish.</title>
        <authorList>
            <person name="El-Jeni R."/>
            <person name="Ghedira K."/>
            <person name="Abdelhak S."/>
            <person name="El-Bour M."/>
            <person name="Bouhaouala-Zahar B."/>
        </authorList>
    </citation>
    <scope>NUCLEOTIDE SEQUENCE [LARGE SCALE GENOMIC DNA]</scope>
    <source>
        <strain evidence="2 17">R.A73</strain>
    </source>
</reference>
<dbReference type="EMBL" id="MVGJ01000012">
    <property type="protein sequence ID" value="OOL83652.1"/>
    <property type="molecule type" value="Genomic_DNA"/>
</dbReference>
<dbReference type="AlphaFoldDB" id="A0A132P474"/>
<dbReference type="Proteomes" id="UP000275747">
    <property type="component" value="Chromosome"/>
</dbReference>
<evidence type="ECO:0000313" key="6">
    <source>
        <dbReference type="EMBL" id="MDT2369505.1"/>
    </source>
</evidence>
<dbReference type="STRING" id="1352.AL014_15025"/>
<dbReference type="Proteomes" id="UP001260956">
    <property type="component" value="Unassembled WGS sequence"/>
</dbReference>
<reference evidence="4 11" key="1">
    <citation type="submission" date="2016-01" db="EMBL/GenBank/DDBJ databases">
        <title>Molecular Mechanisms for transfer of large genomic segments between Enterococcus faecium strains.</title>
        <authorList>
            <person name="Garcia-Solache M.A."/>
            <person name="Lebreton F."/>
            <person name="Mclaughlin R.E."/>
            <person name="Whiteaker J.D."/>
            <person name="Gilmore M.S."/>
            <person name="Rice L.B."/>
        </authorList>
    </citation>
    <scope>NUCLEOTIDE SEQUENCE [LARGE SCALE GENOMIC DNA]</scope>
    <source>
        <strain evidence="4 11">D344RRF x C68</strain>
    </source>
</reference>